<dbReference type="GeneID" id="95973715"/>
<dbReference type="PANTHER" id="PTHR23501">
    <property type="entry name" value="MAJOR FACILITATOR SUPERFAMILY"/>
    <property type="match status" value="1"/>
</dbReference>
<evidence type="ECO:0000256" key="5">
    <source>
        <dbReference type="SAM" id="MobiDB-lite"/>
    </source>
</evidence>
<feature type="transmembrane region" description="Helical" evidence="6">
    <location>
        <begin position="433"/>
        <end position="452"/>
    </location>
</feature>
<feature type="transmembrane region" description="Helical" evidence="6">
    <location>
        <begin position="212"/>
        <end position="236"/>
    </location>
</feature>
<evidence type="ECO:0008006" key="9">
    <source>
        <dbReference type="Google" id="ProtNLM"/>
    </source>
</evidence>
<organism evidence="7 8">
    <name type="scientific">Neodothiora populina</name>
    <dbReference type="NCBI Taxonomy" id="2781224"/>
    <lineage>
        <taxon>Eukaryota</taxon>
        <taxon>Fungi</taxon>
        <taxon>Dikarya</taxon>
        <taxon>Ascomycota</taxon>
        <taxon>Pezizomycotina</taxon>
        <taxon>Dothideomycetes</taxon>
        <taxon>Dothideomycetidae</taxon>
        <taxon>Dothideales</taxon>
        <taxon>Dothioraceae</taxon>
        <taxon>Neodothiora</taxon>
    </lineage>
</organism>
<dbReference type="Gene3D" id="1.20.1250.20">
    <property type="entry name" value="MFS general substrate transporter like domains"/>
    <property type="match status" value="2"/>
</dbReference>
<dbReference type="Proteomes" id="UP001562354">
    <property type="component" value="Unassembled WGS sequence"/>
</dbReference>
<keyword evidence="2 6" id="KW-0812">Transmembrane</keyword>
<sequence length="607" mass="67222">MGFLDNLKIRGKTQPVVEPAFTTEESFGQKHETDVDVGTDSNSSRLSLDERNEKEIQAHPDQVTEDAQVGLKKTEAAALVWSKKAVYATYAWIWVCFFMLAFQSAVGNQVIANAYADFAAAPEISTASILANIIGGVIKLPIAKVLNIWGRSEGFVFFVGVYLLGIIVIASCTGPSGYAAGYVLYWIGYDAIYYILQVYVADTSGLRNRAWAFAFVSTPFICTAFTGPLAASSFLTTSSWRWAWGAFAIIMPFVFLPLAFVFKFYQRKAERMGLYKKESSGRSIVQSTIHYIHEFGIVGMFLLMAAFVIFLLPFSLNTAGKAPYEGATFIAMVVIGFLLFFVFAAWERFFARVHYIRWELLRNRTVLGACCLAAISYFSFYSWDLYYYSFVIVVYNLNYRDVGYMTQIYNVGSCFWGVVVGVYVRYTKHFKYLALCFGLPLLMLGAGLMIHFRGADEGIGYIIMCQIFIAFGGGTLVICQDMAVMASADHDGVPMMLALLGLSSSLGGAIGQAVSAAIYGGTFPEALRRALPDSAKADWSTIYLGGYVTQMTYPPGSEVRNAIDYAWGYNQKYSCISSIAILILAIPAIAIWKNHNVDKKQNKGVLI</sequence>
<feature type="transmembrane region" description="Helical" evidence="6">
    <location>
        <begin position="496"/>
        <end position="519"/>
    </location>
</feature>
<feature type="transmembrane region" description="Helical" evidence="6">
    <location>
        <begin position="182"/>
        <end position="200"/>
    </location>
</feature>
<accession>A0ABR3P190</accession>
<dbReference type="Pfam" id="PF07690">
    <property type="entry name" value="MFS_1"/>
    <property type="match status" value="1"/>
</dbReference>
<feature type="transmembrane region" description="Helical" evidence="6">
    <location>
        <begin position="458"/>
        <end position="484"/>
    </location>
</feature>
<keyword evidence="8" id="KW-1185">Reference proteome</keyword>
<evidence type="ECO:0000313" key="7">
    <source>
        <dbReference type="EMBL" id="KAL1296500.1"/>
    </source>
</evidence>
<feature type="transmembrane region" description="Helical" evidence="6">
    <location>
        <begin position="154"/>
        <end position="176"/>
    </location>
</feature>
<keyword evidence="3 6" id="KW-1133">Transmembrane helix</keyword>
<evidence type="ECO:0000256" key="3">
    <source>
        <dbReference type="ARBA" id="ARBA00022989"/>
    </source>
</evidence>
<feature type="transmembrane region" description="Helical" evidence="6">
    <location>
        <begin position="408"/>
        <end position="426"/>
    </location>
</feature>
<dbReference type="EMBL" id="JBFMKM010000018">
    <property type="protein sequence ID" value="KAL1296500.1"/>
    <property type="molecule type" value="Genomic_DNA"/>
</dbReference>
<feature type="transmembrane region" description="Helical" evidence="6">
    <location>
        <begin position="326"/>
        <end position="346"/>
    </location>
</feature>
<gene>
    <name evidence="7" type="ORF">AAFC00_000012</name>
</gene>
<dbReference type="PANTHER" id="PTHR23501:SF107">
    <property type="entry name" value="TRANSPORTER, PUTATIVE (AFU_ORTHOLOGUE AFUA_7G04730)-RELATED"/>
    <property type="match status" value="1"/>
</dbReference>
<feature type="transmembrane region" description="Helical" evidence="6">
    <location>
        <begin position="91"/>
        <end position="112"/>
    </location>
</feature>
<evidence type="ECO:0000313" key="8">
    <source>
        <dbReference type="Proteomes" id="UP001562354"/>
    </source>
</evidence>
<dbReference type="InterPro" id="IPR011701">
    <property type="entry name" value="MFS"/>
</dbReference>
<dbReference type="InterPro" id="IPR036259">
    <property type="entry name" value="MFS_trans_sf"/>
</dbReference>
<protein>
    <recommendedName>
        <fullName evidence="9">Siderochrome-iron transporter</fullName>
    </recommendedName>
</protein>
<feature type="transmembrane region" description="Helical" evidence="6">
    <location>
        <begin position="291"/>
        <end position="314"/>
    </location>
</feature>
<comment type="caution">
    <text evidence="7">The sequence shown here is derived from an EMBL/GenBank/DDBJ whole genome shotgun (WGS) entry which is preliminary data.</text>
</comment>
<feature type="transmembrane region" description="Helical" evidence="6">
    <location>
        <begin position="366"/>
        <end position="388"/>
    </location>
</feature>
<feature type="region of interest" description="Disordered" evidence="5">
    <location>
        <begin position="21"/>
        <end position="45"/>
    </location>
</feature>
<comment type="subcellular location">
    <subcellularLocation>
        <location evidence="1">Membrane</location>
        <topology evidence="1">Multi-pass membrane protein</topology>
    </subcellularLocation>
</comment>
<feature type="transmembrane region" description="Helical" evidence="6">
    <location>
        <begin position="124"/>
        <end position="142"/>
    </location>
</feature>
<dbReference type="RefSeq" id="XP_069196182.1">
    <property type="nucleotide sequence ID" value="XM_069340405.1"/>
</dbReference>
<dbReference type="SUPFAM" id="SSF103473">
    <property type="entry name" value="MFS general substrate transporter"/>
    <property type="match status" value="1"/>
</dbReference>
<proteinExistence type="predicted"/>
<feature type="transmembrane region" description="Helical" evidence="6">
    <location>
        <begin position="571"/>
        <end position="592"/>
    </location>
</feature>
<reference evidence="7 8" key="1">
    <citation type="submission" date="2024-07" db="EMBL/GenBank/DDBJ databases">
        <title>Draft sequence of the Neodothiora populina.</title>
        <authorList>
            <person name="Drown D.D."/>
            <person name="Schuette U.S."/>
            <person name="Buechlein A.B."/>
            <person name="Rusch D.R."/>
            <person name="Winton L.W."/>
            <person name="Adams G.A."/>
        </authorList>
    </citation>
    <scope>NUCLEOTIDE SEQUENCE [LARGE SCALE GENOMIC DNA]</scope>
    <source>
        <strain evidence="7 8">CPC 39397</strain>
    </source>
</reference>
<evidence type="ECO:0000256" key="2">
    <source>
        <dbReference type="ARBA" id="ARBA00022692"/>
    </source>
</evidence>
<name>A0ABR3P190_9PEZI</name>
<keyword evidence="4 6" id="KW-0472">Membrane</keyword>
<evidence type="ECO:0000256" key="1">
    <source>
        <dbReference type="ARBA" id="ARBA00004141"/>
    </source>
</evidence>
<evidence type="ECO:0000256" key="4">
    <source>
        <dbReference type="ARBA" id="ARBA00023136"/>
    </source>
</evidence>
<feature type="transmembrane region" description="Helical" evidence="6">
    <location>
        <begin position="242"/>
        <end position="262"/>
    </location>
</feature>
<evidence type="ECO:0000256" key="6">
    <source>
        <dbReference type="SAM" id="Phobius"/>
    </source>
</evidence>